<evidence type="ECO:0000256" key="5">
    <source>
        <dbReference type="ARBA" id="ARBA00023159"/>
    </source>
</evidence>
<name>A0A1Y5RWJ4_9RHOB</name>
<dbReference type="Gene3D" id="2.40.50.140">
    <property type="entry name" value="Nucleic acid-binding proteins"/>
    <property type="match status" value="1"/>
</dbReference>
<dbReference type="InterPro" id="IPR011129">
    <property type="entry name" value="CSD"/>
</dbReference>
<dbReference type="PIRSF" id="PIRSF002599">
    <property type="entry name" value="Cold_shock_A"/>
    <property type="match status" value="1"/>
</dbReference>
<proteinExistence type="predicted"/>
<evidence type="ECO:0000256" key="4">
    <source>
        <dbReference type="ARBA" id="ARBA00023125"/>
    </source>
</evidence>
<keyword evidence="2" id="KW-0963">Cytoplasm</keyword>
<evidence type="ECO:0000256" key="7">
    <source>
        <dbReference type="RuleBase" id="RU000408"/>
    </source>
</evidence>
<dbReference type="CDD" id="cd04458">
    <property type="entry name" value="CSP_CDS"/>
    <property type="match status" value="1"/>
</dbReference>
<protein>
    <submittedName>
        <fullName evidence="9">Cold shock protein CspA</fullName>
    </submittedName>
</protein>
<evidence type="ECO:0000256" key="1">
    <source>
        <dbReference type="ARBA" id="ARBA00004496"/>
    </source>
</evidence>
<dbReference type="PANTHER" id="PTHR46565:SF20">
    <property type="entry name" value="COLD SHOCK DOMAIN-CONTAINING PROTEIN 4"/>
    <property type="match status" value="1"/>
</dbReference>
<dbReference type="PANTHER" id="PTHR46565">
    <property type="entry name" value="COLD SHOCK DOMAIN PROTEIN 2"/>
    <property type="match status" value="1"/>
</dbReference>
<evidence type="ECO:0000256" key="6">
    <source>
        <dbReference type="ARBA" id="ARBA00023163"/>
    </source>
</evidence>
<evidence type="ECO:0000259" key="8">
    <source>
        <dbReference type="PROSITE" id="PS51857"/>
    </source>
</evidence>
<dbReference type="RefSeq" id="WP_085877786.1">
    <property type="nucleotide sequence ID" value="NZ_FWFZ01000003.1"/>
</dbReference>
<dbReference type="SMART" id="SM00357">
    <property type="entry name" value="CSP"/>
    <property type="match status" value="1"/>
</dbReference>
<dbReference type="InterPro" id="IPR012340">
    <property type="entry name" value="NA-bd_OB-fold"/>
</dbReference>
<dbReference type="PROSITE" id="PS51857">
    <property type="entry name" value="CSD_2"/>
    <property type="match status" value="1"/>
</dbReference>
<dbReference type="SUPFAM" id="SSF50249">
    <property type="entry name" value="Nucleic acid-binding proteins"/>
    <property type="match status" value="1"/>
</dbReference>
<comment type="subcellular location">
    <subcellularLocation>
        <location evidence="1 7">Cytoplasm</location>
    </subcellularLocation>
</comment>
<dbReference type="PRINTS" id="PR00050">
    <property type="entry name" value="COLDSHOCK"/>
</dbReference>
<evidence type="ECO:0000256" key="3">
    <source>
        <dbReference type="ARBA" id="ARBA00023015"/>
    </source>
</evidence>
<organism evidence="9 10">
    <name type="scientific">Roseisalinus antarcticus</name>
    <dbReference type="NCBI Taxonomy" id="254357"/>
    <lineage>
        <taxon>Bacteria</taxon>
        <taxon>Pseudomonadati</taxon>
        <taxon>Pseudomonadota</taxon>
        <taxon>Alphaproteobacteria</taxon>
        <taxon>Rhodobacterales</taxon>
        <taxon>Roseobacteraceae</taxon>
        <taxon>Roseisalinus</taxon>
    </lineage>
</organism>
<dbReference type="FunFam" id="2.40.50.140:FF:000006">
    <property type="entry name" value="Cold shock protein CspC"/>
    <property type="match status" value="1"/>
</dbReference>
<dbReference type="OrthoDB" id="9801074at2"/>
<dbReference type="InterPro" id="IPR019844">
    <property type="entry name" value="CSD_CS"/>
</dbReference>
<keyword evidence="10" id="KW-1185">Reference proteome</keyword>
<keyword evidence="5" id="KW-0010">Activator</keyword>
<reference evidence="9 10" key="1">
    <citation type="submission" date="2017-03" db="EMBL/GenBank/DDBJ databases">
        <authorList>
            <person name="Afonso C.L."/>
            <person name="Miller P.J."/>
            <person name="Scott M.A."/>
            <person name="Spackman E."/>
            <person name="Goraichik I."/>
            <person name="Dimitrov K.M."/>
            <person name="Suarez D.L."/>
            <person name="Swayne D.E."/>
        </authorList>
    </citation>
    <scope>NUCLEOTIDE SEQUENCE [LARGE SCALE GENOMIC DNA]</scope>
    <source>
        <strain evidence="9 10">CECT 7023</strain>
    </source>
</reference>
<dbReference type="Pfam" id="PF00313">
    <property type="entry name" value="CSD"/>
    <property type="match status" value="1"/>
</dbReference>
<keyword evidence="4" id="KW-0238">DNA-binding</keyword>
<dbReference type="Proteomes" id="UP000193900">
    <property type="component" value="Unassembled WGS sequence"/>
</dbReference>
<gene>
    <name evidence="9" type="primary">cspA_2</name>
    <name evidence="9" type="ORF">ROA7023_00868</name>
</gene>
<dbReference type="PROSITE" id="PS00352">
    <property type="entry name" value="CSD_1"/>
    <property type="match status" value="1"/>
</dbReference>
<dbReference type="InterPro" id="IPR002059">
    <property type="entry name" value="CSP_DNA-bd"/>
</dbReference>
<dbReference type="GO" id="GO:0005829">
    <property type="term" value="C:cytosol"/>
    <property type="evidence" value="ECO:0007669"/>
    <property type="project" value="UniProtKB-ARBA"/>
</dbReference>
<evidence type="ECO:0000313" key="10">
    <source>
        <dbReference type="Proteomes" id="UP000193900"/>
    </source>
</evidence>
<dbReference type="InterPro" id="IPR012156">
    <property type="entry name" value="Cold_shock_CspA"/>
</dbReference>
<evidence type="ECO:0000256" key="2">
    <source>
        <dbReference type="ARBA" id="ARBA00022490"/>
    </source>
</evidence>
<dbReference type="EMBL" id="FWFZ01000003">
    <property type="protein sequence ID" value="SLN27238.1"/>
    <property type="molecule type" value="Genomic_DNA"/>
</dbReference>
<sequence length="68" mass="7116">MATGTVKWFNATKGFGFIAPDGGSKDVFVHISAVERAGLTGLADNQKVTFDIEAGRDGRESATNISLA</sequence>
<keyword evidence="3" id="KW-0805">Transcription regulation</keyword>
<keyword evidence="6" id="KW-0804">Transcription</keyword>
<accession>A0A1Y5RWJ4</accession>
<dbReference type="GO" id="GO:0003677">
    <property type="term" value="F:DNA binding"/>
    <property type="evidence" value="ECO:0007669"/>
    <property type="project" value="UniProtKB-KW"/>
</dbReference>
<feature type="domain" description="CSD" evidence="8">
    <location>
        <begin position="1"/>
        <end position="67"/>
    </location>
</feature>
<evidence type="ECO:0000313" key="9">
    <source>
        <dbReference type="EMBL" id="SLN27238.1"/>
    </source>
</evidence>
<dbReference type="AlphaFoldDB" id="A0A1Y5RWJ4"/>